<dbReference type="PANTHER" id="PTHR14389:SF3">
    <property type="entry name" value="PROTEIN FAM111A-LIKE"/>
    <property type="match status" value="1"/>
</dbReference>
<accession>A0A2D2CYP0</accession>
<dbReference type="InterPro" id="IPR043504">
    <property type="entry name" value="Peptidase_S1_PA_chymotrypsin"/>
</dbReference>
<dbReference type="EMBL" id="CP023737">
    <property type="protein sequence ID" value="ATQ67863.1"/>
    <property type="molecule type" value="Genomic_DNA"/>
</dbReference>
<keyword evidence="2" id="KW-0378">Hydrolase</keyword>
<dbReference type="AlphaFoldDB" id="A0A2D2CYP0"/>
<dbReference type="InterPro" id="IPR045430">
    <property type="entry name" value="EAD1"/>
</dbReference>
<dbReference type="STRING" id="595536.GCA_000178815_03530"/>
<protein>
    <submittedName>
        <fullName evidence="2">Serine protease</fullName>
    </submittedName>
</protein>
<organism evidence="2 3">
    <name type="scientific">Methylosinus trichosporium (strain ATCC 35070 / NCIMB 11131 / UNIQEM 75 / OB3b)</name>
    <dbReference type="NCBI Taxonomy" id="595536"/>
    <lineage>
        <taxon>Bacteria</taxon>
        <taxon>Pseudomonadati</taxon>
        <taxon>Pseudomonadota</taxon>
        <taxon>Alphaproteobacteria</taxon>
        <taxon>Hyphomicrobiales</taxon>
        <taxon>Methylocystaceae</taxon>
        <taxon>Methylosinus</taxon>
    </lineage>
</organism>
<keyword evidence="3" id="KW-1185">Reference proteome</keyword>
<reference evidence="3" key="1">
    <citation type="submission" date="2017-10" db="EMBL/GenBank/DDBJ databases">
        <title>Completed PacBio SMRT sequence of Methylosinus trichosporium OB3b reveals presence of a third large plasmid.</title>
        <authorList>
            <person name="Charles T.C."/>
            <person name="Lynch M.D.J."/>
            <person name="Heil J.R."/>
            <person name="Cheng J."/>
        </authorList>
    </citation>
    <scope>NUCLEOTIDE SEQUENCE [LARGE SCALE GENOMIC DNA]</scope>
    <source>
        <strain evidence="3">OB3b</strain>
    </source>
</reference>
<keyword evidence="2" id="KW-0645">Protease</keyword>
<sequence length="368" mass="40570">MMPGVEFREFQRALVDAFDAFDLTALARFHLNLNLREIVAAGPTNQMAFELLEWAERQGSPIVVDLARGVYLERPRNRKVRQIYEKLGLSPQLAYQRAGVAVADSPEWTTSSSLEALVSPRLHFIDMGIWHENMARIERQVCRIELDGEPTGTGFLVGPELVLTNYHVLEPLIEGNASPSRTVCRFDYKVLSDGSVLEGVAIRLHDSAWRVDLSRYSRAEANGDPDRELPAADELDYALIRLAAPVGAAPVGKSSGSPRRGWITIPEASATIEPGQPLAIVQHPNGAPIKLALDTNGVIGLNANGTRLRYATNTDRGSSGSPCFNIDWRLMALHHMGDPAWKSPKFNQGIPIAAIRQRLVGNVELRSR</sequence>
<dbReference type="KEGG" id="mtw:CQW49_08095"/>
<dbReference type="RefSeq" id="WP_003613698.1">
    <property type="nucleotide sequence ID" value="NZ_ADVE02000001.1"/>
</dbReference>
<evidence type="ECO:0000313" key="2">
    <source>
        <dbReference type="EMBL" id="ATQ67863.1"/>
    </source>
</evidence>
<evidence type="ECO:0000259" key="1">
    <source>
        <dbReference type="Pfam" id="PF19955"/>
    </source>
</evidence>
<dbReference type="Gene3D" id="2.40.10.10">
    <property type="entry name" value="Trypsin-like serine proteases"/>
    <property type="match status" value="2"/>
</dbReference>
<evidence type="ECO:0000313" key="3">
    <source>
        <dbReference type="Proteomes" id="UP000230709"/>
    </source>
</evidence>
<dbReference type="SUPFAM" id="SSF50494">
    <property type="entry name" value="Trypsin-like serine proteases"/>
    <property type="match status" value="1"/>
</dbReference>
<dbReference type="InterPro" id="IPR009003">
    <property type="entry name" value="Peptidase_S1_PA"/>
</dbReference>
<dbReference type="Pfam" id="PF13365">
    <property type="entry name" value="Trypsin_2"/>
    <property type="match status" value="1"/>
</dbReference>
<gene>
    <name evidence="2" type="ORF">CQW49_08095</name>
</gene>
<dbReference type="Pfam" id="PF19955">
    <property type="entry name" value="EAD1"/>
    <property type="match status" value="1"/>
</dbReference>
<proteinExistence type="predicted"/>
<dbReference type="GO" id="GO:0006508">
    <property type="term" value="P:proteolysis"/>
    <property type="evidence" value="ECO:0007669"/>
    <property type="project" value="UniProtKB-KW"/>
</dbReference>
<dbReference type="PANTHER" id="PTHR14389">
    <property type="entry name" value="SI:CH1073-475A24.1"/>
    <property type="match status" value="1"/>
</dbReference>
<name>A0A2D2CYP0_METT3</name>
<dbReference type="GO" id="GO:0008233">
    <property type="term" value="F:peptidase activity"/>
    <property type="evidence" value="ECO:0007669"/>
    <property type="project" value="UniProtKB-KW"/>
</dbReference>
<dbReference type="Proteomes" id="UP000230709">
    <property type="component" value="Chromosome"/>
</dbReference>
<feature type="domain" description="Effector-associated" evidence="1">
    <location>
        <begin position="3"/>
        <end position="87"/>
    </location>
</feature>